<dbReference type="SUPFAM" id="SSF48371">
    <property type="entry name" value="ARM repeat"/>
    <property type="match status" value="1"/>
</dbReference>
<dbReference type="AlphaFoldDB" id="A0A179EQ98"/>
<feature type="transmembrane region" description="Helical" evidence="1">
    <location>
        <begin position="283"/>
        <end position="308"/>
    </location>
</feature>
<feature type="transmembrane region" description="Helical" evidence="1">
    <location>
        <begin position="315"/>
        <end position="333"/>
    </location>
</feature>
<accession>A0A179EQ98</accession>
<reference evidence="2 3" key="1">
    <citation type="submission" date="2016-04" db="EMBL/GenBank/DDBJ databases">
        <title>Draft genome of an Enterococcus thailandicus strain isolated from bovine feces.</title>
        <authorList>
            <person name="Beukers A.G."/>
            <person name="Zaheer R."/>
            <person name="Goji N."/>
            <person name="Cook S.R."/>
            <person name="Amoako K."/>
            <person name="Chaves A.V."/>
            <person name="Ward M.P."/>
            <person name="Mcallister T.A."/>
        </authorList>
    </citation>
    <scope>NUCLEOTIDE SEQUENCE [LARGE SCALE GENOMIC DNA]</scope>
    <source>
        <strain evidence="2 3">F0711D 46</strain>
    </source>
</reference>
<protein>
    <recommendedName>
        <fullName evidence="4">Phage tail tape measure protein</fullName>
    </recommendedName>
</protein>
<feature type="transmembrane region" description="Helical" evidence="1">
    <location>
        <begin position="204"/>
        <end position="227"/>
    </location>
</feature>
<dbReference type="Proteomes" id="UP000078516">
    <property type="component" value="Unassembled WGS sequence"/>
</dbReference>
<keyword evidence="1" id="KW-0812">Transmembrane</keyword>
<dbReference type="InterPro" id="IPR016024">
    <property type="entry name" value="ARM-type_fold"/>
</dbReference>
<keyword evidence="1" id="KW-0472">Membrane</keyword>
<dbReference type="RefSeq" id="WP_067484907.1">
    <property type="nucleotide sequence ID" value="NZ_JARQAN010000009.1"/>
</dbReference>
<sequence length="541" mass="58233">MGDYTAESILAAFNEGSLGAMNTGIEKASKAIKSMTSNLSGFDSLNSVINTVTDSLKETVKQFEQLTSKASTMDLAGSSSKEVESFQDLIGKISEATSAVNDGIQGAGFGETMAGFDDVLTTYSTVVGIQDKIAGLGTAYQAWTKATEGATIAQKLLTTAMNANWIAIIITAVVTLVSTLIYLWNTNETFRQAIITAWTAIQSFLEPVITTITTFVQTMFAMLLTWWQTNQETIMNVVSTVWTSIQNVFTVVLAAIQLVVQVVLSQIQAYWTAWSTVVQVIVQAAWAIISNVFKTVLSVILSVVSGVFNQIQNTIHFIMGFISGIIQTVLALIKGDWDGVLAGIQSIVRTFGDFVTSSFSTFMATAKEIVNGIIGGIRDLFGSLSEIDLLEAGKAIIDGFINGLKAAWEAGKEFVTGIADWIVKHKGPVSYDSKILIPAGQAMMSGLNQGLTNGFYTVQKNIGTMADHLADGFQPVHDLDLEATLTRANGQMNTQVEHRINSTGSTKPAVFTITLGKQNFRAFVDDISQALGEGTELNLEF</sequence>
<evidence type="ECO:0000313" key="3">
    <source>
        <dbReference type="Proteomes" id="UP000078516"/>
    </source>
</evidence>
<comment type="caution">
    <text evidence="2">The sequence shown here is derived from an EMBL/GenBank/DDBJ whole genome shotgun (WGS) entry which is preliminary data.</text>
</comment>
<gene>
    <name evidence="2" type="ORF">A6E74_10410</name>
</gene>
<evidence type="ECO:0000256" key="1">
    <source>
        <dbReference type="SAM" id="Phobius"/>
    </source>
</evidence>
<dbReference type="EMBL" id="LWMN01000016">
    <property type="protein sequence ID" value="OAQ55003.1"/>
    <property type="molecule type" value="Genomic_DNA"/>
</dbReference>
<proteinExistence type="predicted"/>
<organism evidence="2 3">
    <name type="scientific">Enterococcus thailandicus</name>
    <dbReference type="NCBI Taxonomy" id="417368"/>
    <lineage>
        <taxon>Bacteria</taxon>
        <taxon>Bacillati</taxon>
        <taxon>Bacillota</taxon>
        <taxon>Bacilli</taxon>
        <taxon>Lactobacillales</taxon>
        <taxon>Enterococcaceae</taxon>
        <taxon>Enterococcus</taxon>
    </lineage>
</organism>
<keyword evidence="1" id="KW-1133">Transmembrane helix</keyword>
<feature type="transmembrane region" description="Helical" evidence="1">
    <location>
        <begin position="165"/>
        <end position="184"/>
    </location>
</feature>
<evidence type="ECO:0000313" key="2">
    <source>
        <dbReference type="EMBL" id="OAQ55003.1"/>
    </source>
</evidence>
<feature type="transmembrane region" description="Helical" evidence="1">
    <location>
        <begin position="248"/>
        <end position="271"/>
    </location>
</feature>
<evidence type="ECO:0008006" key="4">
    <source>
        <dbReference type="Google" id="ProtNLM"/>
    </source>
</evidence>
<keyword evidence="3" id="KW-1185">Reference proteome</keyword>
<name>A0A179EQ98_ENTTH</name>